<name>A0A1I8AME2_9BILA</name>
<keyword evidence="1" id="KW-1185">Reference proteome</keyword>
<dbReference type="WBParaSite" id="L893_g6923.t1">
    <property type="protein sequence ID" value="L893_g6923.t1"/>
    <property type="gene ID" value="L893_g6923"/>
</dbReference>
<sequence>MTTKKTSSLLSSYEVFREKTKPLMTSTFADCRGESLEEAAKKWCKQVIGELSRSTENTSWTSSSGALAKMASILTIPLWFSVLDTSYDGAQS</sequence>
<organism evidence="1 2">
    <name type="scientific">Steinernema glaseri</name>
    <dbReference type="NCBI Taxonomy" id="37863"/>
    <lineage>
        <taxon>Eukaryota</taxon>
        <taxon>Metazoa</taxon>
        <taxon>Ecdysozoa</taxon>
        <taxon>Nematoda</taxon>
        <taxon>Chromadorea</taxon>
        <taxon>Rhabditida</taxon>
        <taxon>Tylenchina</taxon>
        <taxon>Panagrolaimomorpha</taxon>
        <taxon>Strongyloidoidea</taxon>
        <taxon>Steinernematidae</taxon>
        <taxon>Steinernema</taxon>
    </lineage>
</organism>
<dbReference type="Proteomes" id="UP000095287">
    <property type="component" value="Unplaced"/>
</dbReference>
<dbReference type="AlphaFoldDB" id="A0A1I8AME2"/>
<proteinExistence type="predicted"/>
<evidence type="ECO:0000313" key="1">
    <source>
        <dbReference type="Proteomes" id="UP000095287"/>
    </source>
</evidence>
<reference evidence="2" key="1">
    <citation type="submission" date="2016-11" db="UniProtKB">
        <authorList>
            <consortium name="WormBaseParasite"/>
        </authorList>
    </citation>
    <scope>IDENTIFICATION</scope>
</reference>
<evidence type="ECO:0000313" key="2">
    <source>
        <dbReference type="WBParaSite" id="L893_g6923.t1"/>
    </source>
</evidence>
<accession>A0A1I8AME2</accession>
<protein>
    <submittedName>
        <fullName evidence="2">SCP domain-containing protein</fullName>
    </submittedName>
</protein>